<evidence type="ECO:0000313" key="2">
    <source>
        <dbReference type="Proteomes" id="UP000031643"/>
    </source>
</evidence>
<evidence type="ECO:0000313" key="1">
    <source>
        <dbReference type="EMBL" id="BAQ17918.1"/>
    </source>
</evidence>
<accession>A0A0A8K4R6</accession>
<dbReference type="Proteomes" id="UP000031643">
    <property type="component" value="Chromosome"/>
</dbReference>
<dbReference type="AlphaFoldDB" id="A0A0A8K4R6"/>
<gene>
    <name evidence="1" type="ORF">GL4_2484</name>
</gene>
<organism evidence="1 2">
    <name type="scientific">Methyloceanibacter caenitepidi</name>
    <dbReference type="NCBI Taxonomy" id="1384459"/>
    <lineage>
        <taxon>Bacteria</taxon>
        <taxon>Pseudomonadati</taxon>
        <taxon>Pseudomonadota</taxon>
        <taxon>Alphaproteobacteria</taxon>
        <taxon>Hyphomicrobiales</taxon>
        <taxon>Hyphomicrobiaceae</taxon>
        <taxon>Methyloceanibacter</taxon>
    </lineage>
</organism>
<protein>
    <submittedName>
        <fullName evidence="1">Uncharacterized protein</fullName>
    </submittedName>
</protein>
<reference evidence="1 2" key="1">
    <citation type="submission" date="2014-09" db="EMBL/GenBank/DDBJ databases">
        <title>Genome sequencing of Methyloceanibacter caenitepidi Gela4.</title>
        <authorList>
            <person name="Takeuchi M."/>
            <person name="Susumu S."/>
            <person name="Kamagata Y."/>
            <person name="Oshima K."/>
            <person name="Hattori M."/>
            <person name="Iwasaki W."/>
        </authorList>
    </citation>
    <scope>NUCLEOTIDE SEQUENCE [LARGE SCALE GENOMIC DNA]</scope>
    <source>
        <strain evidence="1 2">Gela4</strain>
    </source>
</reference>
<sequence>MMTDYLKRALEPDPETDERLINSGQLCRLIGCDYTTLLSLMKRDPSFPIPTRGVADNSLTWRLGAVRAYLRKTS</sequence>
<dbReference type="HOGENOM" id="CLU_2683598_0_0_5"/>
<keyword evidence="2" id="KW-1185">Reference proteome</keyword>
<dbReference type="EMBL" id="AP014648">
    <property type="protein sequence ID" value="BAQ17918.1"/>
    <property type="molecule type" value="Genomic_DNA"/>
</dbReference>
<name>A0A0A8K4R6_9HYPH</name>
<proteinExistence type="predicted"/>
<dbReference type="RefSeq" id="WP_156137565.1">
    <property type="nucleotide sequence ID" value="NZ_AP014648.1"/>
</dbReference>
<dbReference type="KEGG" id="mcg:GL4_2484"/>